<dbReference type="Proteomes" id="UP000001640">
    <property type="component" value="Chromosome 8"/>
</dbReference>
<evidence type="ECO:0000313" key="3">
    <source>
        <dbReference type="EMBL" id="CCC71574.1"/>
    </source>
</evidence>
<accession>G0VJ95</accession>
<dbReference type="GO" id="GO:0030674">
    <property type="term" value="F:protein-macromolecule adaptor activity"/>
    <property type="evidence" value="ECO:0007669"/>
    <property type="project" value="EnsemblFungi"/>
</dbReference>
<gene>
    <name evidence="3" type="primary">NCAS0H02640</name>
    <name evidence="3" type="ordered locus">NCAS_0H02640</name>
</gene>
<dbReference type="OrthoDB" id="1026733at2759"/>
<feature type="domain" description="UBX" evidence="2">
    <location>
        <begin position="476"/>
        <end position="507"/>
    </location>
</feature>
<proteinExistence type="predicted"/>
<dbReference type="eggNOG" id="KOG1363">
    <property type="taxonomic scope" value="Eukaryota"/>
</dbReference>
<dbReference type="SMART" id="SM00166">
    <property type="entry name" value="UBX"/>
    <property type="match status" value="1"/>
</dbReference>
<dbReference type="GO" id="GO:0043130">
    <property type="term" value="F:ubiquitin binding"/>
    <property type="evidence" value="ECO:0007669"/>
    <property type="project" value="TreeGrafter"/>
</dbReference>
<dbReference type="GO" id="GO:0005886">
    <property type="term" value="C:plasma membrane"/>
    <property type="evidence" value="ECO:0007669"/>
    <property type="project" value="EnsemblFungi"/>
</dbReference>
<dbReference type="GO" id="GO:0034982">
    <property type="term" value="P:mitochondrial protein processing"/>
    <property type="evidence" value="ECO:0007669"/>
    <property type="project" value="EnsemblFungi"/>
</dbReference>
<dbReference type="GO" id="GO:0000839">
    <property type="term" value="C:Hrd1p ubiquitin ligase ERAD-L complex"/>
    <property type="evidence" value="ECO:0007669"/>
    <property type="project" value="EnsemblFungi"/>
</dbReference>
<keyword evidence="4" id="KW-1185">Reference proteome</keyword>
<keyword evidence="1" id="KW-0175">Coiled coil</keyword>
<dbReference type="Gene3D" id="3.10.20.90">
    <property type="entry name" value="Phosphatidylinositol 3-kinase Catalytic Subunit, Chain A, domain 1"/>
    <property type="match status" value="1"/>
</dbReference>
<dbReference type="Gene3D" id="1.10.8.10">
    <property type="entry name" value="DNA helicase RuvA subunit, C-terminal domain"/>
    <property type="match status" value="1"/>
</dbReference>
<dbReference type="PANTHER" id="PTHR23322">
    <property type="entry name" value="FAS-ASSOCIATED PROTEIN"/>
    <property type="match status" value="1"/>
</dbReference>
<feature type="coiled-coil region" evidence="1">
    <location>
        <begin position="389"/>
        <end position="454"/>
    </location>
</feature>
<dbReference type="GeneID" id="96905251"/>
<sequence>MENLEKLQPTEGRKKKVSIGTINVMPVIKQGDQEFHISHDEEEKLNEFQSISGFPEDDLADIIRHLQSNSWNLELALGSYFDGNWKEQLNALQVPEPEPVVETLPPVPERVAFTPHTSNGPSSFMMIPSFPVVKKLPMGFKDKYRMLGINSDTATHLVTNPFLLILLFVPKLLFKLGTFIWTLLTMGFTNHLPGHDRNASVREVPQKPQMIEMERERLSGFFDDRINSLIEWNKSYNEVLETVQNEFKFGLVILIGDILGAANERFDEKSDSETVEKEEEPFLNGTIDLNSQKFIEKIIGDDSVIDLLEMYRDDLVIYCGSVVELEPWLVSKQFGIKYTPECFIVGNVINGDGNVNKLSLLSRIKVNSSKRFQTTLKAVFDRFRPDMVVSRTERNELELARKIRQSQEEAYQNSLRKDQIKEQEKTIIREEKRLQELEEKMKKIKETYGKLKWLNECLLILEGDKNDLLNSSSHSTEVKMATLQIRTAQGKRLIKKFDSQTTLHDIYINIGCHLFLNNHSLDIKEWSESIVDKIKELSEDGDVLCFADRDIVEEELISDTAEIKPIIQEELMKWETEMNSINEDKPFELEFDFELVSPYPRYIVPVNKNTTVKEVTQLWPNGNLLVEDIVVDEEMSDGEDEEEYLEDN</sequence>
<dbReference type="Pfam" id="PF14555">
    <property type="entry name" value="UBA_4"/>
    <property type="match status" value="1"/>
</dbReference>
<dbReference type="RefSeq" id="XP_003677921.1">
    <property type="nucleotide sequence ID" value="XM_003677873.1"/>
</dbReference>
<evidence type="ECO:0000259" key="2">
    <source>
        <dbReference type="PROSITE" id="PS50033"/>
    </source>
</evidence>
<dbReference type="HOGENOM" id="CLU_414514_0_0_1"/>
<dbReference type="PANTHER" id="PTHR23322:SF1">
    <property type="entry name" value="FAS-ASSOCIATED FACTOR 2"/>
    <property type="match status" value="1"/>
</dbReference>
<evidence type="ECO:0000313" key="4">
    <source>
        <dbReference type="Proteomes" id="UP000001640"/>
    </source>
</evidence>
<dbReference type="FunCoup" id="G0VJ95">
    <property type="interactions" value="166"/>
</dbReference>
<dbReference type="InterPro" id="IPR050730">
    <property type="entry name" value="UBX_domain-protein"/>
</dbReference>
<dbReference type="InterPro" id="IPR029071">
    <property type="entry name" value="Ubiquitin-like_domsf"/>
</dbReference>
<name>G0VJ95_NAUCA</name>
<dbReference type="GO" id="GO:0005739">
    <property type="term" value="C:mitochondrion"/>
    <property type="evidence" value="ECO:0007669"/>
    <property type="project" value="GOC"/>
</dbReference>
<protein>
    <recommendedName>
        <fullName evidence="2">UBX domain-containing protein</fullName>
    </recommendedName>
</protein>
<reference key="2">
    <citation type="submission" date="2011-08" db="EMBL/GenBank/DDBJ databases">
        <title>Genome sequence of Naumovozyma castellii.</title>
        <authorList>
            <person name="Gordon J.L."/>
            <person name="Armisen D."/>
            <person name="Proux-Wera E."/>
            <person name="OhEigeartaigh S.S."/>
            <person name="Byrne K.P."/>
            <person name="Wolfe K.H."/>
        </authorList>
    </citation>
    <scope>NUCLEOTIDE SEQUENCE</scope>
    <source>
        <strain>Type strain:CBS 4309</strain>
    </source>
</reference>
<dbReference type="GO" id="GO:0034389">
    <property type="term" value="P:lipid droplet organization"/>
    <property type="evidence" value="ECO:0007669"/>
    <property type="project" value="EnsemblFungi"/>
</dbReference>
<organism evidence="3 4">
    <name type="scientific">Naumovozyma castellii</name>
    <name type="common">Yeast</name>
    <name type="synonym">Saccharomyces castellii</name>
    <dbReference type="NCBI Taxonomy" id="27288"/>
    <lineage>
        <taxon>Eukaryota</taxon>
        <taxon>Fungi</taxon>
        <taxon>Dikarya</taxon>
        <taxon>Ascomycota</taxon>
        <taxon>Saccharomycotina</taxon>
        <taxon>Saccharomycetes</taxon>
        <taxon>Saccharomycetales</taxon>
        <taxon>Saccharomycetaceae</taxon>
        <taxon>Naumovozyma</taxon>
    </lineage>
</organism>
<dbReference type="InterPro" id="IPR001012">
    <property type="entry name" value="UBX_dom"/>
</dbReference>
<dbReference type="GO" id="GO:0005811">
    <property type="term" value="C:lipid droplet"/>
    <property type="evidence" value="ECO:0007669"/>
    <property type="project" value="EnsemblFungi"/>
</dbReference>
<dbReference type="SUPFAM" id="SSF54236">
    <property type="entry name" value="Ubiquitin-like"/>
    <property type="match status" value="1"/>
</dbReference>
<dbReference type="AlphaFoldDB" id="G0VJ95"/>
<dbReference type="InParanoid" id="G0VJ95"/>
<dbReference type="GO" id="GO:0072671">
    <property type="term" value="P:mitochondria-associated ubiquitin-dependent protein catabolic process"/>
    <property type="evidence" value="ECO:0007669"/>
    <property type="project" value="EnsemblFungi"/>
</dbReference>
<evidence type="ECO:0000256" key="1">
    <source>
        <dbReference type="SAM" id="Coils"/>
    </source>
</evidence>
<dbReference type="EMBL" id="HE576759">
    <property type="protein sequence ID" value="CCC71574.1"/>
    <property type="molecule type" value="Genomic_DNA"/>
</dbReference>
<dbReference type="GO" id="GO:0000837">
    <property type="term" value="C:Doa10p ubiquitin ligase complex"/>
    <property type="evidence" value="ECO:0007669"/>
    <property type="project" value="EnsemblFungi"/>
</dbReference>
<dbReference type="PROSITE" id="PS50033">
    <property type="entry name" value="UBX"/>
    <property type="match status" value="1"/>
</dbReference>
<reference evidence="3 4" key="1">
    <citation type="journal article" date="2011" name="Proc. Natl. Acad. Sci. U.S.A.">
        <title>Evolutionary erosion of yeast sex chromosomes by mating-type switching accidents.</title>
        <authorList>
            <person name="Gordon J.L."/>
            <person name="Armisen D."/>
            <person name="Proux-Wera E."/>
            <person name="Oheigeartaigh S.S."/>
            <person name="Byrne K.P."/>
            <person name="Wolfe K.H."/>
        </authorList>
    </citation>
    <scope>NUCLEOTIDE SEQUENCE [LARGE SCALE GENOMIC DNA]</scope>
    <source>
        <strain evidence="4">ATCC 76901 / BCRC 22586 / CBS 4309 / NBRC 1992 / NRRL Y-12630</strain>
    </source>
</reference>
<dbReference type="OMA" id="FYMFIEL"/>
<dbReference type="KEGG" id="ncs:NCAS_0H02640"/>
<dbReference type="GO" id="GO:0036503">
    <property type="term" value="P:ERAD pathway"/>
    <property type="evidence" value="ECO:0007669"/>
    <property type="project" value="EnsemblFungi"/>
</dbReference>
<dbReference type="STRING" id="1064592.G0VJ95"/>